<accession>A0A4Y2C212</accession>
<protein>
    <submittedName>
        <fullName evidence="1">Uncharacterized protein</fullName>
    </submittedName>
</protein>
<name>A0A4Y2C212_ARAVE</name>
<dbReference type="Proteomes" id="UP000499080">
    <property type="component" value="Unassembled WGS sequence"/>
</dbReference>
<gene>
    <name evidence="1" type="ORF">AVEN_111615_1</name>
</gene>
<dbReference type="AlphaFoldDB" id="A0A4Y2C212"/>
<organism evidence="1 2">
    <name type="scientific">Araneus ventricosus</name>
    <name type="common">Orbweaver spider</name>
    <name type="synonym">Epeira ventricosa</name>
    <dbReference type="NCBI Taxonomy" id="182803"/>
    <lineage>
        <taxon>Eukaryota</taxon>
        <taxon>Metazoa</taxon>
        <taxon>Ecdysozoa</taxon>
        <taxon>Arthropoda</taxon>
        <taxon>Chelicerata</taxon>
        <taxon>Arachnida</taxon>
        <taxon>Araneae</taxon>
        <taxon>Araneomorphae</taxon>
        <taxon>Entelegynae</taxon>
        <taxon>Araneoidea</taxon>
        <taxon>Araneidae</taxon>
        <taxon>Araneus</taxon>
    </lineage>
</organism>
<sequence length="117" mass="13327">MERKLIYSMERKLIYSMEFLSLHVSSLSLYTHCSLAASLQAILGLPPFCIQLQYERDEQLFIGSSFRFLLISKVSDHKTLKGREEAGPHILLFICKPTPQIASKFAASFIFTCHGKI</sequence>
<evidence type="ECO:0000313" key="1">
    <source>
        <dbReference type="EMBL" id="GBL98491.1"/>
    </source>
</evidence>
<keyword evidence="2" id="KW-1185">Reference proteome</keyword>
<evidence type="ECO:0000313" key="2">
    <source>
        <dbReference type="Proteomes" id="UP000499080"/>
    </source>
</evidence>
<dbReference type="EMBL" id="BGPR01000140">
    <property type="protein sequence ID" value="GBL98491.1"/>
    <property type="molecule type" value="Genomic_DNA"/>
</dbReference>
<comment type="caution">
    <text evidence="1">The sequence shown here is derived from an EMBL/GenBank/DDBJ whole genome shotgun (WGS) entry which is preliminary data.</text>
</comment>
<reference evidence="1 2" key="1">
    <citation type="journal article" date="2019" name="Sci. Rep.">
        <title>Orb-weaving spider Araneus ventricosus genome elucidates the spidroin gene catalogue.</title>
        <authorList>
            <person name="Kono N."/>
            <person name="Nakamura H."/>
            <person name="Ohtoshi R."/>
            <person name="Moran D.A.P."/>
            <person name="Shinohara A."/>
            <person name="Yoshida Y."/>
            <person name="Fujiwara M."/>
            <person name="Mori M."/>
            <person name="Tomita M."/>
            <person name="Arakawa K."/>
        </authorList>
    </citation>
    <scope>NUCLEOTIDE SEQUENCE [LARGE SCALE GENOMIC DNA]</scope>
</reference>
<proteinExistence type="predicted"/>